<name>A0ABW4HBJ2_9FLAO</name>
<keyword evidence="5" id="KW-1185">Reference proteome</keyword>
<comment type="caution">
    <text evidence="4">The sequence shown here is derived from an EMBL/GenBank/DDBJ whole genome shotgun (WGS) entry which is preliminary data.</text>
</comment>
<dbReference type="Pfam" id="PF02018">
    <property type="entry name" value="CBM_4_9"/>
    <property type="match status" value="1"/>
</dbReference>
<dbReference type="SUPFAM" id="SSF49785">
    <property type="entry name" value="Galactose-binding domain-like"/>
    <property type="match status" value="1"/>
</dbReference>
<evidence type="ECO:0000313" key="5">
    <source>
        <dbReference type="Proteomes" id="UP001597138"/>
    </source>
</evidence>
<dbReference type="EMBL" id="JBHUDZ010000007">
    <property type="protein sequence ID" value="MFD1602706.1"/>
    <property type="molecule type" value="Genomic_DNA"/>
</dbReference>
<reference evidence="5" key="1">
    <citation type="journal article" date="2019" name="Int. J. Syst. Evol. Microbiol.">
        <title>The Global Catalogue of Microorganisms (GCM) 10K type strain sequencing project: providing services to taxonomists for standard genome sequencing and annotation.</title>
        <authorList>
            <consortium name="The Broad Institute Genomics Platform"/>
            <consortium name="The Broad Institute Genome Sequencing Center for Infectious Disease"/>
            <person name="Wu L."/>
            <person name="Ma J."/>
        </authorList>
    </citation>
    <scope>NUCLEOTIDE SEQUENCE [LARGE SCALE GENOMIC DNA]</scope>
    <source>
        <strain evidence="5">CCUG 70865</strain>
    </source>
</reference>
<organism evidence="4 5">
    <name type="scientific">Flavobacterium artemisiae</name>
    <dbReference type="NCBI Taxonomy" id="2126556"/>
    <lineage>
        <taxon>Bacteria</taxon>
        <taxon>Pseudomonadati</taxon>
        <taxon>Bacteroidota</taxon>
        <taxon>Flavobacteriia</taxon>
        <taxon>Flavobacteriales</taxon>
        <taxon>Flavobacteriaceae</taxon>
        <taxon>Flavobacterium</taxon>
    </lineage>
</organism>
<keyword evidence="2" id="KW-0732">Signal</keyword>
<dbReference type="Proteomes" id="UP001597138">
    <property type="component" value="Unassembled WGS sequence"/>
</dbReference>
<dbReference type="InterPro" id="IPR008979">
    <property type="entry name" value="Galactose-bd-like_sf"/>
</dbReference>
<sequence length="182" mass="20382">MKQLLFLSLLFLTTITNAQTNLIKNGGFESDFVDWRGEENAMTSPYDKKSGKNSANINQFVGAEWKALDQIVSIPKNTFAVECSVWMKADEIEEQKELYKAGAVILEFTDAGEKQISTENIAQAQGSTEWINYKKAIKVPADAKNIRIMLALAQTNGTVFFDDIKLIVLSEAEYLKLTTETK</sequence>
<feature type="domain" description="CBM-cenC" evidence="3">
    <location>
        <begin position="21"/>
        <end position="152"/>
    </location>
</feature>
<evidence type="ECO:0000256" key="1">
    <source>
        <dbReference type="ARBA" id="ARBA00022801"/>
    </source>
</evidence>
<proteinExistence type="predicted"/>
<dbReference type="InterPro" id="IPR003305">
    <property type="entry name" value="CenC_carb-bd"/>
</dbReference>
<dbReference type="RefSeq" id="WP_379816904.1">
    <property type="nucleotide sequence ID" value="NZ_JBHUDZ010000007.1"/>
</dbReference>
<accession>A0ABW4HBJ2</accession>
<evidence type="ECO:0000313" key="4">
    <source>
        <dbReference type="EMBL" id="MFD1602706.1"/>
    </source>
</evidence>
<feature type="signal peptide" evidence="2">
    <location>
        <begin position="1"/>
        <end position="18"/>
    </location>
</feature>
<evidence type="ECO:0000259" key="3">
    <source>
        <dbReference type="Pfam" id="PF02018"/>
    </source>
</evidence>
<protein>
    <submittedName>
        <fullName evidence="4">Carbohydrate binding domain-containing protein</fullName>
    </submittedName>
</protein>
<feature type="chain" id="PRO_5045182698" evidence="2">
    <location>
        <begin position="19"/>
        <end position="182"/>
    </location>
</feature>
<dbReference type="Gene3D" id="2.60.120.260">
    <property type="entry name" value="Galactose-binding domain-like"/>
    <property type="match status" value="1"/>
</dbReference>
<evidence type="ECO:0000256" key="2">
    <source>
        <dbReference type="SAM" id="SignalP"/>
    </source>
</evidence>
<gene>
    <name evidence="4" type="ORF">ACFSC2_08160</name>
</gene>
<keyword evidence="1" id="KW-0378">Hydrolase</keyword>